<evidence type="ECO:0000313" key="3">
    <source>
        <dbReference type="Proteomes" id="UP000245771"/>
    </source>
</evidence>
<feature type="chain" id="PRO_5016233642" description="Phosphoglycerate mutase-like protein" evidence="1">
    <location>
        <begin position="24"/>
        <end position="283"/>
    </location>
</feature>
<keyword evidence="3" id="KW-1185">Reference proteome</keyword>
<evidence type="ECO:0008006" key="4">
    <source>
        <dbReference type="Google" id="ProtNLM"/>
    </source>
</evidence>
<dbReference type="AlphaFoldDB" id="A0A316VKK1"/>
<dbReference type="InterPro" id="IPR029033">
    <property type="entry name" value="His_PPase_superfam"/>
</dbReference>
<reference evidence="2 3" key="1">
    <citation type="journal article" date="2018" name="Mol. Biol. Evol.">
        <title>Broad Genomic Sampling Reveals a Smut Pathogenic Ancestry of the Fungal Clade Ustilaginomycotina.</title>
        <authorList>
            <person name="Kijpornyongpan T."/>
            <person name="Mondo S.J."/>
            <person name="Barry K."/>
            <person name="Sandor L."/>
            <person name="Lee J."/>
            <person name="Lipzen A."/>
            <person name="Pangilinan J."/>
            <person name="LaButti K."/>
            <person name="Hainaut M."/>
            <person name="Henrissat B."/>
            <person name="Grigoriev I.V."/>
            <person name="Spatafora J.W."/>
            <person name="Aime M.C."/>
        </authorList>
    </citation>
    <scope>NUCLEOTIDE SEQUENCE [LARGE SCALE GENOMIC DNA]</scope>
    <source>
        <strain evidence="2 3">MCA 3882</strain>
    </source>
</reference>
<keyword evidence="1" id="KW-0732">Signal</keyword>
<evidence type="ECO:0000313" key="2">
    <source>
        <dbReference type="EMBL" id="PWN36863.1"/>
    </source>
</evidence>
<dbReference type="GeneID" id="37019872"/>
<feature type="signal peptide" evidence="1">
    <location>
        <begin position="1"/>
        <end position="23"/>
    </location>
</feature>
<name>A0A316VKK1_9BASI</name>
<dbReference type="RefSeq" id="XP_025357165.1">
    <property type="nucleotide sequence ID" value="XM_025498091.1"/>
</dbReference>
<protein>
    <recommendedName>
        <fullName evidence="4">Phosphoglycerate mutase-like protein</fullName>
    </recommendedName>
</protein>
<dbReference type="STRING" id="1280837.A0A316VKK1"/>
<dbReference type="Proteomes" id="UP000245771">
    <property type="component" value="Unassembled WGS sequence"/>
</dbReference>
<proteinExistence type="predicted"/>
<gene>
    <name evidence="2" type="ORF">FA14DRAFT_159178</name>
</gene>
<dbReference type="Gene3D" id="3.40.50.1240">
    <property type="entry name" value="Phosphoglycerate mutase-like"/>
    <property type="match status" value="1"/>
</dbReference>
<dbReference type="SUPFAM" id="SSF53254">
    <property type="entry name" value="Phosphoglycerate mutase-like"/>
    <property type="match status" value="1"/>
</dbReference>
<organism evidence="2 3">
    <name type="scientific">Meira miltonrushii</name>
    <dbReference type="NCBI Taxonomy" id="1280837"/>
    <lineage>
        <taxon>Eukaryota</taxon>
        <taxon>Fungi</taxon>
        <taxon>Dikarya</taxon>
        <taxon>Basidiomycota</taxon>
        <taxon>Ustilaginomycotina</taxon>
        <taxon>Exobasidiomycetes</taxon>
        <taxon>Exobasidiales</taxon>
        <taxon>Brachybasidiaceae</taxon>
        <taxon>Meira</taxon>
    </lineage>
</organism>
<sequence length="283" mass="32061">MRGKAKAWIALLLYTSLANVIAAHPVQAQDGNAVGGIVWPMFDELACALTMSTLPFCSHPSTSTLAIHNHQSHHDHTHLDAHEDKDGSHIEGNQGGWIYLIRHGEKFKDSDKAGLSARGIRRARCLRNVFGKRGHMIDFIMAQDFKPNGKRKRPYETVAPLAKLLDIPLDHTCDRDDEKCAAKMIQKHARRSENVLVVWEHKRLSDIAKRLGVTGLKYPEKRYDVIFKLRNGKVHAIYSEECNGLDEQWFHWHGKKKGKHGKGGQNGRLIDDESWATDVQEEL</sequence>
<dbReference type="InParanoid" id="A0A316VKK1"/>
<dbReference type="OrthoDB" id="425925at2759"/>
<accession>A0A316VKK1</accession>
<evidence type="ECO:0000256" key="1">
    <source>
        <dbReference type="SAM" id="SignalP"/>
    </source>
</evidence>
<dbReference type="EMBL" id="KZ819602">
    <property type="protein sequence ID" value="PWN36863.1"/>
    <property type="molecule type" value="Genomic_DNA"/>
</dbReference>